<protein>
    <submittedName>
        <fullName evidence="3">Uncharacterized protein</fullName>
    </submittedName>
</protein>
<accession>A0ABD3Q816</accession>
<feature type="region of interest" description="Disordered" evidence="1">
    <location>
        <begin position="206"/>
        <end position="233"/>
    </location>
</feature>
<feature type="signal peptide" evidence="2">
    <location>
        <begin position="1"/>
        <end position="25"/>
    </location>
</feature>
<feature type="compositionally biased region" description="Low complexity" evidence="1">
    <location>
        <begin position="77"/>
        <end position="93"/>
    </location>
</feature>
<evidence type="ECO:0000256" key="1">
    <source>
        <dbReference type="SAM" id="MobiDB-lite"/>
    </source>
</evidence>
<feature type="compositionally biased region" description="Polar residues" evidence="1">
    <location>
        <begin position="672"/>
        <end position="684"/>
    </location>
</feature>
<evidence type="ECO:0000256" key="2">
    <source>
        <dbReference type="SAM" id="SignalP"/>
    </source>
</evidence>
<keyword evidence="4" id="KW-1185">Reference proteome</keyword>
<feature type="compositionally biased region" description="Low complexity" evidence="1">
    <location>
        <begin position="544"/>
        <end position="558"/>
    </location>
</feature>
<sequence length="1037" mass="113166">MALAYFCPVNTLLLLLVLLLHQSDALSTWSNKCEILRKTLLRPRSTRLKVDNDQFYDPYWSNEEPWDRDQYYGRSQSQLSRLAQQSQQRQPSSTATNGNDVQSTLNQELDMMEQKLMQFQEISSRRSQELLDQLETFSRREGLRRRESRANIAASVSTDGPYIGSFANDVDNFDTNYNRWKDNGINQVLPAAASVASLSSLGLIRDRMMKRQPKESEERKEMEERRQRTTRDALSAAAGLSTFAAISTTNLPSERGFGASRASSTISLNSASTQSPFHDDIRFRFNDGIANAATTEGYSFGGDDTYEGNANPWTEAYDYSTADTSNIPQLDESAVASTSSFIASSGEYHLDEASTAADSSSFTISSEFSRGTYGIYDKKLYPKERTYSSIESGFSPPLKESGSRKGRSFMFGGISLRSLKSKLDSMVKEKPSEPEQTVEKAKQPDKAAPVKSVKAEVVPKVERNVLPGPPQPQTPIEPEISAVPEKIPLSKDELLPSQPTIKPMAPSNPDKILLNPDANIPKQQPLPKVKLEPEVILEKTEPLINTPLPSLPSTSPNIWDEQDNNVNNRQRSEFFDGVLRTIDTSQIKSPEGFYKGLVGGTLSALVAKGFQYGPKRRKQIIGASPDTAGIQYDEPPQPPSSPNSIDTNQPYAFRSSSVETTSSQQSKFEIKTPTSYASSTTQAKSGEARVSVSIESTLESGDSVQFSASSNSQGVSFAETPKAAPSYTANAIDTKTTSTNVSYLDSLRTTSSTSGAGLQSYLGGLSSASPIDNTYNMGVSMDQFSSSLDSISQDLDTISDDDMDFDSIDSVYKDLNSASKDISSVSDVLLAQESYNDGGVTTSPSTKQFGSYLDSISNDEATACYGQGLTSYLDGLPVSNEVSRSGSSRGFTSYLTGLTSASSLTFDLPQDEITESIEVAPSFNEPQATDTSTSYQGSYLDSISRGSVTIQGQGLSSYLSELSTSTPLRFDIPEPNNYDSMDALEMPKMSVPPDSIEINSSNPASYNNPTSEITTYNGGRPRRVRVSVDSSVEVNRM</sequence>
<feature type="region of interest" description="Disordered" evidence="1">
    <location>
        <begin position="495"/>
        <end position="526"/>
    </location>
</feature>
<dbReference type="AlphaFoldDB" id="A0ABD3Q816"/>
<dbReference type="Proteomes" id="UP001530400">
    <property type="component" value="Unassembled WGS sequence"/>
</dbReference>
<feature type="region of interest" description="Disordered" evidence="1">
    <location>
        <begin position="1000"/>
        <end position="1020"/>
    </location>
</feature>
<evidence type="ECO:0000313" key="4">
    <source>
        <dbReference type="Proteomes" id="UP001530400"/>
    </source>
</evidence>
<feature type="region of interest" description="Disordered" evidence="1">
    <location>
        <begin position="626"/>
        <end position="688"/>
    </location>
</feature>
<organism evidence="3 4">
    <name type="scientific">Cyclotella atomus</name>
    <dbReference type="NCBI Taxonomy" id="382360"/>
    <lineage>
        <taxon>Eukaryota</taxon>
        <taxon>Sar</taxon>
        <taxon>Stramenopiles</taxon>
        <taxon>Ochrophyta</taxon>
        <taxon>Bacillariophyta</taxon>
        <taxon>Coscinodiscophyceae</taxon>
        <taxon>Thalassiosirophycidae</taxon>
        <taxon>Stephanodiscales</taxon>
        <taxon>Stephanodiscaceae</taxon>
        <taxon>Cyclotella</taxon>
    </lineage>
</organism>
<feature type="region of interest" description="Disordered" evidence="1">
    <location>
        <begin position="426"/>
        <end position="454"/>
    </location>
</feature>
<dbReference type="EMBL" id="JALLPJ020000299">
    <property type="protein sequence ID" value="KAL3796232.1"/>
    <property type="molecule type" value="Genomic_DNA"/>
</dbReference>
<evidence type="ECO:0000313" key="3">
    <source>
        <dbReference type="EMBL" id="KAL3796232.1"/>
    </source>
</evidence>
<feature type="compositionally biased region" description="Polar residues" evidence="1">
    <location>
        <begin position="1000"/>
        <end position="1017"/>
    </location>
</feature>
<feature type="compositionally biased region" description="Basic and acidic residues" evidence="1">
    <location>
        <begin position="426"/>
        <end position="445"/>
    </location>
</feature>
<feature type="region of interest" description="Disordered" evidence="1">
    <location>
        <begin position="544"/>
        <end position="564"/>
    </location>
</feature>
<feature type="region of interest" description="Disordered" evidence="1">
    <location>
        <begin position="77"/>
        <end position="101"/>
    </location>
</feature>
<name>A0ABD3Q816_9STRA</name>
<proteinExistence type="predicted"/>
<keyword evidence="2" id="KW-0732">Signal</keyword>
<feature type="compositionally biased region" description="Low complexity" evidence="1">
    <location>
        <begin position="655"/>
        <end position="666"/>
    </location>
</feature>
<gene>
    <name evidence="3" type="ORF">ACHAWO_010512</name>
</gene>
<feature type="chain" id="PRO_5044766560" evidence="2">
    <location>
        <begin position="26"/>
        <end position="1037"/>
    </location>
</feature>
<feature type="compositionally biased region" description="Basic and acidic residues" evidence="1">
    <location>
        <begin position="206"/>
        <end position="231"/>
    </location>
</feature>
<comment type="caution">
    <text evidence="3">The sequence shown here is derived from an EMBL/GenBank/DDBJ whole genome shotgun (WGS) entry which is preliminary data.</text>
</comment>
<reference evidence="3 4" key="1">
    <citation type="submission" date="2024-10" db="EMBL/GenBank/DDBJ databases">
        <title>Updated reference genomes for cyclostephanoid diatoms.</title>
        <authorList>
            <person name="Roberts W.R."/>
            <person name="Alverson A.J."/>
        </authorList>
    </citation>
    <scope>NUCLEOTIDE SEQUENCE [LARGE SCALE GENOMIC DNA]</scope>
    <source>
        <strain evidence="3 4">AJA010-31</strain>
    </source>
</reference>